<reference evidence="1" key="2">
    <citation type="submission" date="2025-09" db="UniProtKB">
        <authorList>
            <consortium name="Ensembl"/>
        </authorList>
    </citation>
    <scope>IDENTIFICATION</scope>
</reference>
<protein>
    <submittedName>
        <fullName evidence="1">THAP domain containing 12a</fullName>
    </submittedName>
</protein>
<dbReference type="PANTHER" id="PTHR46289:SF13">
    <property type="entry name" value="52 KDA REPRESSOR OF THE INHIBITOR OF THE PROTEIN KINASE-RELATED"/>
    <property type="match status" value="1"/>
</dbReference>
<proteinExistence type="predicted"/>
<dbReference type="InterPro" id="IPR052958">
    <property type="entry name" value="IFN-induced_PKR_regulator"/>
</dbReference>
<name>A0A674AAT6_SALTR</name>
<sequence>MDYCRGQAHFSSGVHSNKMKAIATKLTEKYPTAVYTPSSTCALNVSLASGMALTGIQIVMSTFKKIESFFNKSPSLQLELENAISIFYQGNEEKASDLKEACRTNWTMRHDAFEVAVDVVESLLLCVDSVHDNEDLRWSDQVTHNALEISEALADFEFVAALVVLKNTLSFTRAFGKNLQGPKIDVYFAASSLTAVLHSLNEVLDNIEVYHEFWFEEAVNLAAALEIPVKVSRLYLRKHRPEAGTEIQPEGYFKEHLAPVVSQLIKELNNLFSENHLNALRYLMLVPAVMGQLKFNMSEENNVEMYRNDLPNADTLPAELHCWRVKWKHRGKVTLPSTVHETLQLAEVKFFPNVLAFLRVLSNLPVLGLEDADGNASRKRFQM</sequence>
<evidence type="ECO:0000313" key="2">
    <source>
        <dbReference type="Proteomes" id="UP000472277"/>
    </source>
</evidence>
<organism evidence="1 2">
    <name type="scientific">Salmo trutta</name>
    <name type="common">Brown trout</name>
    <dbReference type="NCBI Taxonomy" id="8032"/>
    <lineage>
        <taxon>Eukaryota</taxon>
        <taxon>Metazoa</taxon>
        <taxon>Chordata</taxon>
        <taxon>Craniata</taxon>
        <taxon>Vertebrata</taxon>
        <taxon>Euteleostomi</taxon>
        <taxon>Actinopterygii</taxon>
        <taxon>Neopterygii</taxon>
        <taxon>Teleostei</taxon>
        <taxon>Protacanthopterygii</taxon>
        <taxon>Salmoniformes</taxon>
        <taxon>Salmonidae</taxon>
        <taxon>Salmoninae</taxon>
        <taxon>Salmo</taxon>
    </lineage>
</organism>
<dbReference type="InParanoid" id="A0A674AAT6"/>
<evidence type="ECO:0000313" key="1">
    <source>
        <dbReference type="Ensembl" id="ENSSTUP00000056529.1"/>
    </source>
</evidence>
<dbReference type="PANTHER" id="PTHR46289">
    <property type="entry name" value="52 KDA REPRESSOR OF THE INHIBITOR OF THE PROTEIN KINASE-LIKE PROTEIN-RELATED"/>
    <property type="match status" value="1"/>
</dbReference>
<keyword evidence="2" id="KW-1185">Reference proteome</keyword>
<dbReference type="Proteomes" id="UP000472277">
    <property type="component" value="Chromosome 15"/>
</dbReference>
<dbReference type="OMA" id="HICNIIT"/>
<dbReference type="Ensembl" id="ENSSTUT00000059155.1">
    <property type="protein sequence ID" value="ENSSTUP00000056529.1"/>
    <property type="gene ID" value="ENSSTUG00000024026.1"/>
</dbReference>
<dbReference type="GeneTree" id="ENSGT00530000063516"/>
<gene>
    <name evidence="1" type="primary">THAP12</name>
</gene>
<accession>A0A674AAT6</accession>
<reference evidence="1" key="1">
    <citation type="submission" date="2025-08" db="UniProtKB">
        <authorList>
            <consortium name="Ensembl"/>
        </authorList>
    </citation>
    <scope>IDENTIFICATION</scope>
</reference>
<dbReference type="AlphaFoldDB" id="A0A674AAT6"/>